<feature type="transmembrane region" description="Helical" evidence="2">
    <location>
        <begin position="574"/>
        <end position="600"/>
    </location>
</feature>
<organism evidence="4 5">
    <name type="scientific">Planoprotostelium fungivorum</name>
    <dbReference type="NCBI Taxonomy" id="1890364"/>
    <lineage>
        <taxon>Eukaryota</taxon>
        <taxon>Amoebozoa</taxon>
        <taxon>Evosea</taxon>
        <taxon>Variosea</taxon>
        <taxon>Cavosteliida</taxon>
        <taxon>Cavosteliaceae</taxon>
        <taxon>Planoprotostelium</taxon>
    </lineage>
</organism>
<keyword evidence="3" id="KW-0732">Signal</keyword>
<proteinExistence type="predicted"/>
<evidence type="ECO:0000256" key="3">
    <source>
        <dbReference type="SAM" id="SignalP"/>
    </source>
</evidence>
<evidence type="ECO:0000256" key="1">
    <source>
        <dbReference type="SAM" id="MobiDB-lite"/>
    </source>
</evidence>
<evidence type="ECO:0000313" key="4">
    <source>
        <dbReference type="EMBL" id="PRP79614.1"/>
    </source>
</evidence>
<evidence type="ECO:0000256" key="2">
    <source>
        <dbReference type="SAM" id="Phobius"/>
    </source>
</evidence>
<dbReference type="EMBL" id="MDYQ01000177">
    <property type="protein sequence ID" value="PRP79614.1"/>
    <property type="molecule type" value="Genomic_DNA"/>
</dbReference>
<feature type="compositionally biased region" description="Basic and acidic residues" evidence="1">
    <location>
        <begin position="842"/>
        <end position="853"/>
    </location>
</feature>
<feature type="region of interest" description="Disordered" evidence="1">
    <location>
        <begin position="740"/>
        <end position="762"/>
    </location>
</feature>
<accession>A0A2P6N6N4</accession>
<keyword evidence="5" id="KW-1185">Reference proteome</keyword>
<feature type="compositionally biased region" description="Basic and acidic residues" evidence="1">
    <location>
        <begin position="880"/>
        <end position="915"/>
    </location>
</feature>
<dbReference type="InParanoid" id="A0A2P6N6N4"/>
<name>A0A2P6N6N4_9EUKA</name>
<feature type="region of interest" description="Disordered" evidence="1">
    <location>
        <begin position="842"/>
        <end position="932"/>
    </location>
</feature>
<feature type="chain" id="PRO_5015193953" evidence="3">
    <location>
        <begin position="18"/>
        <end position="1036"/>
    </location>
</feature>
<dbReference type="Proteomes" id="UP000241769">
    <property type="component" value="Unassembled WGS sequence"/>
</dbReference>
<feature type="compositionally biased region" description="Basic and acidic residues" evidence="1">
    <location>
        <begin position="989"/>
        <end position="999"/>
    </location>
</feature>
<keyword evidence="2" id="KW-0472">Membrane</keyword>
<feature type="compositionally biased region" description="Low complexity" evidence="1">
    <location>
        <begin position="1003"/>
        <end position="1012"/>
    </location>
</feature>
<feature type="compositionally biased region" description="Acidic residues" evidence="1">
    <location>
        <begin position="916"/>
        <end position="925"/>
    </location>
</feature>
<feature type="region of interest" description="Disordered" evidence="1">
    <location>
        <begin position="951"/>
        <end position="1036"/>
    </location>
</feature>
<reference evidence="4 5" key="1">
    <citation type="journal article" date="2018" name="Genome Biol. Evol.">
        <title>Multiple Roots of Fruiting Body Formation in Amoebozoa.</title>
        <authorList>
            <person name="Hillmann F."/>
            <person name="Forbes G."/>
            <person name="Novohradska S."/>
            <person name="Ferling I."/>
            <person name="Riege K."/>
            <person name="Groth M."/>
            <person name="Westermann M."/>
            <person name="Marz M."/>
            <person name="Spaller T."/>
            <person name="Winckler T."/>
            <person name="Schaap P."/>
            <person name="Glockner G."/>
        </authorList>
    </citation>
    <scope>NUCLEOTIDE SEQUENCE [LARGE SCALE GENOMIC DNA]</scope>
    <source>
        <strain evidence="4 5">Jena</strain>
    </source>
</reference>
<feature type="compositionally biased region" description="Polar residues" evidence="1">
    <location>
        <begin position="740"/>
        <end position="750"/>
    </location>
</feature>
<feature type="compositionally biased region" description="Basic and acidic residues" evidence="1">
    <location>
        <begin position="782"/>
        <end position="793"/>
    </location>
</feature>
<gene>
    <name evidence="4" type="ORF">PROFUN_12804</name>
</gene>
<protein>
    <submittedName>
        <fullName evidence="4">SH3 domain-containing protein</fullName>
    </submittedName>
</protein>
<feature type="region of interest" description="Disordered" evidence="1">
    <location>
        <begin position="782"/>
        <end position="808"/>
    </location>
</feature>
<dbReference type="PANTHER" id="PTHR16861:SF4">
    <property type="entry name" value="SH3 DOMAIN PROTEIN (AFU_ORTHOLOGUE AFUA_1G13610)"/>
    <property type="match status" value="1"/>
</dbReference>
<dbReference type="AlphaFoldDB" id="A0A2P6N6N4"/>
<evidence type="ECO:0000313" key="5">
    <source>
        <dbReference type="Proteomes" id="UP000241769"/>
    </source>
</evidence>
<keyword evidence="2" id="KW-0812">Transmembrane</keyword>
<dbReference type="PANTHER" id="PTHR16861">
    <property type="entry name" value="GLYCOPROTEIN 38"/>
    <property type="match status" value="1"/>
</dbReference>
<feature type="region of interest" description="Disordered" evidence="1">
    <location>
        <begin position="634"/>
        <end position="693"/>
    </location>
</feature>
<feature type="signal peptide" evidence="3">
    <location>
        <begin position="1"/>
        <end position="17"/>
    </location>
</feature>
<sequence length="1036" mass="114220">MGLNPFLLFILLVGAYGQSPTEFIYHSNSSQVTAAAFTTALSYALKMPAQRTAIRSITSNGNTSFIRMFLLDQAIYSNQPSEDVLAQLSNLISGGTLTGVLAPTGAQTLGLLHLNSLKGPIIPIFDPITVTPLPESHGHLHVTWNSLPNSCTIMNLNFSSWQITSNQNVNCTSVTEESSNETMCYGVMGDSIAISIRLMCQGNYSSITFVPFVAASQAVDAVYSGGIFNWSAGPYPCEQAFSRFSAWQVGATFKFRTSHRIYQLVLTNSTGKFYYNATQNTTSSIAISLPYGFIYNYSLTLACTDPLRNSAPLTGVLYATILTYVNPFSYVTTTAGYLGNYSYALVTLPYSDCRQVGSTNASPLIQMVIGRTVQNATCIELSTSTYKCDVYAGEGSFRYQAAVQCINGMRSKLTLSNLITIPSINYSEGLNLTFNITDFGYELSPLPEPPANFTSLPIHFEMIAVGPNGVYQGGALPGPVVFIFNLTIYNVTYSPNFKLFLYNETSQTYVSATDTCSADNKFDMVRENVWYVSTCHFTAFAVFAPVPPQNDTQYVNTSGVVVTTTEKSGLSGGAIAGIIIGSIFGAILIVGLIVGLILFIKRKRDETFRTALRGSLGSNTSHVLSLRNFDTVSPPVYNPRGSQRHLQEGSRVASSRSLYEEEMTDAERRHSQRPLPVPVPTSPSSSRKLPLPPKIEQGSLKLKYGLKDPPHQPRHLPTGERVLQVSDSTLNPNPIEPVQFVSSTDSSKQASPKPVRHLPMPTAINRDSQSDLLKELDVKLEHRGQAQKTRDISSRPSTPILPRRVESQSFVDEEEIEFTTGLHKKSNPPPWLEQVLDQLEIPVKKPKEEENKRGSVMMSSYRKSMMSPGSLLRQVTDSPEIERLDRTKEEKKEDKKEEEKEEKKDDKKEEKVEEHVDLDELDDTPSEIMSENLSSRLIVTNKDINIMSEESLPASPMMDSGSLRTMSPAHSLRNTSRHPVIHGFGNTKKNAEVRKERVGSVEAIQPIMSSIAAPPPSEKYSRSRAASSDYEKEGQI</sequence>
<keyword evidence="2" id="KW-1133">Transmembrane helix</keyword>
<comment type="caution">
    <text evidence="4">The sequence shown here is derived from an EMBL/GenBank/DDBJ whole genome shotgun (WGS) entry which is preliminary data.</text>
</comment>